<dbReference type="PANTHER" id="PTHR43280">
    <property type="entry name" value="ARAC-FAMILY TRANSCRIPTIONAL REGULATOR"/>
    <property type="match status" value="1"/>
</dbReference>
<evidence type="ECO:0000256" key="1">
    <source>
        <dbReference type="ARBA" id="ARBA00023015"/>
    </source>
</evidence>
<comment type="caution">
    <text evidence="5">The sequence shown here is derived from an EMBL/GenBank/DDBJ whole genome shotgun (WGS) entry which is preliminary data.</text>
</comment>
<dbReference type="Proteomes" id="UP001203607">
    <property type="component" value="Unassembled WGS sequence"/>
</dbReference>
<dbReference type="InterPro" id="IPR003313">
    <property type="entry name" value="AraC-bd"/>
</dbReference>
<proteinExistence type="predicted"/>
<name>A0ABT0PUZ2_9FLAO</name>
<dbReference type="InterPro" id="IPR018060">
    <property type="entry name" value="HTH_AraC"/>
</dbReference>
<dbReference type="PANTHER" id="PTHR43280:SF27">
    <property type="entry name" value="TRANSCRIPTIONAL REGULATOR MTLR"/>
    <property type="match status" value="1"/>
</dbReference>
<accession>A0ABT0PUZ2</accession>
<dbReference type="EMBL" id="JAMFMA010000003">
    <property type="protein sequence ID" value="MCL6275187.1"/>
    <property type="molecule type" value="Genomic_DNA"/>
</dbReference>
<dbReference type="SUPFAM" id="SSF51182">
    <property type="entry name" value="RmlC-like cupins"/>
    <property type="match status" value="1"/>
</dbReference>
<evidence type="ECO:0000256" key="2">
    <source>
        <dbReference type="ARBA" id="ARBA00023125"/>
    </source>
</evidence>
<feature type="domain" description="HTH araC/xylS-type" evidence="4">
    <location>
        <begin position="183"/>
        <end position="281"/>
    </location>
</feature>
<keyword evidence="2" id="KW-0238">DNA-binding</keyword>
<keyword evidence="1" id="KW-0805">Transcription regulation</keyword>
<dbReference type="Gene3D" id="1.10.10.60">
    <property type="entry name" value="Homeodomain-like"/>
    <property type="match status" value="2"/>
</dbReference>
<dbReference type="InterPro" id="IPR020449">
    <property type="entry name" value="Tscrpt_reg_AraC-type_HTH"/>
</dbReference>
<dbReference type="InterPro" id="IPR009057">
    <property type="entry name" value="Homeodomain-like_sf"/>
</dbReference>
<gene>
    <name evidence="5" type="ORF">M3P19_14295</name>
</gene>
<keyword evidence="6" id="KW-1185">Reference proteome</keyword>
<evidence type="ECO:0000259" key="4">
    <source>
        <dbReference type="PROSITE" id="PS01124"/>
    </source>
</evidence>
<sequence>MKPMLESIRVDEDSSFKVATYDNESYCESAGWHIHPEYELVYIKNGSGSLQIGSKTRSYSNGCLVFLAGNIPHADFGNKDNPSNIEVVIQFKKELVEEKLKAFPEFKSLNTFIEQSARVLLFDHKVKDSLSINFESFRFQDNPARLINLLEILSTLEKSVSYDWLFDTFSMNQLKSDEVKRLEEIFEYVNSNYQKEVNIAEISSQLGLTPNSFSRFFKKMTNRRFMDFVNSFRISRAVEMFNATNPAISDVMYRTGFNDPSYFSKQFKKYQGESPSNYVKRKYQPLLV</sequence>
<evidence type="ECO:0000256" key="3">
    <source>
        <dbReference type="ARBA" id="ARBA00023163"/>
    </source>
</evidence>
<dbReference type="InterPro" id="IPR014710">
    <property type="entry name" value="RmlC-like_jellyroll"/>
</dbReference>
<dbReference type="SUPFAM" id="SSF46689">
    <property type="entry name" value="Homeodomain-like"/>
    <property type="match status" value="2"/>
</dbReference>
<dbReference type="Pfam" id="PF12833">
    <property type="entry name" value="HTH_18"/>
    <property type="match status" value="1"/>
</dbReference>
<dbReference type="InterPro" id="IPR011051">
    <property type="entry name" value="RmlC_Cupin_sf"/>
</dbReference>
<keyword evidence="3" id="KW-0804">Transcription</keyword>
<reference evidence="5 6" key="1">
    <citation type="submission" date="2022-05" db="EMBL/GenBank/DDBJ databases">
        <authorList>
            <person name="Park J.-S."/>
        </authorList>
    </citation>
    <scope>NUCLEOTIDE SEQUENCE [LARGE SCALE GENOMIC DNA]</scope>
    <source>
        <strain evidence="5 6">2012CJ35-5</strain>
    </source>
</reference>
<dbReference type="Gene3D" id="2.60.120.10">
    <property type="entry name" value="Jelly Rolls"/>
    <property type="match status" value="1"/>
</dbReference>
<evidence type="ECO:0000313" key="6">
    <source>
        <dbReference type="Proteomes" id="UP001203607"/>
    </source>
</evidence>
<evidence type="ECO:0000313" key="5">
    <source>
        <dbReference type="EMBL" id="MCL6275187.1"/>
    </source>
</evidence>
<dbReference type="SMART" id="SM00342">
    <property type="entry name" value="HTH_ARAC"/>
    <property type="match status" value="1"/>
</dbReference>
<organism evidence="5 6">
    <name type="scientific">Flagellimonas spongiicola</name>
    <dbReference type="NCBI Taxonomy" id="2942208"/>
    <lineage>
        <taxon>Bacteria</taxon>
        <taxon>Pseudomonadati</taxon>
        <taxon>Bacteroidota</taxon>
        <taxon>Flavobacteriia</taxon>
        <taxon>Flavobacteriales</taxon>
        <taxon>Flavobacteriaceae</taxon>
        <taxon>Flagellimonas</taxon>
    </lineage>
</organism>
<dbReference type="PROSITE" id="PS01124">
    <property type="entry name" value="HTH_ARAC_FAMILY_2"/>
    <property type="match status" value="1"/>
</dbReference>
<dbReference type="Pfam" id="PF02311">
    <property type="entry name" value="AraC_binding"/>
    <property type="match status" value="1"/>
</dbReference>
<dbReference type="RefSeq" id="WP_249658373.1">
    <property type="nucleotide sequence ID" value="NZ_JAMFMA010000003.1"/>
</dbReference>
<dbReference type="PRINTS" id="PR00032">
    <property type="entry name" value="HTHARAC"/>
</dbReference>
<protein>
    <submittedName>
        <fullName evidence="5">AraC family transcriptional regulator</fullName>
    </submittedName>
</protein>